<name>A0AAD1YSW3_9LAMI</name>
<evidence type="ECO:0000256" key="2">
    <source>
        <dbReference type="ARBA" id="ARBA00022771"/>
    </source>
</evidence>
<evidence type="ECO:0000256" key="3">
    <source>
        <dbReference type="ARBA" id="ARBA00022833"/>
    </source>
</evidence>
<dbReference type="GO" id="GO:0005762">
    <property type="term" value="C:mitochondrial large ribosomal subunit"/>
    <property type="evidence" value="ECO:0007669"/>
    <property type="project" value="TreeGrafter"/>
</dbReference>
<protein>
    <recommendedName>
        <fullName evidence="5">C3H1-type domain-containing protein</fullName>
    </recommendedName>
</protein>
<evidence type="ECO:0000256" key="1">
    <source>
        <dbReference type="ARBA" id="ARBA00022723"/>
    </source>
</evidence>
<evidence type="ECO:0000256" key="4">
    <source>
        <dbReference type="PROSITE-ProRule" id="PRU00723"/>
    </source>
</evidence>
<reference evidence="6" key="1">
    <citation type="submission" date="2023-05" db="EMBL/GenBank/DDBJ databases">
        <authorList>
            <person name="Huff M."/>
        </authorList>
    </citation>
    <scope>NUCLEOTIDE SEQUENCE</scope>
</reference>
<gene>
    <name evidence="6" type="ORF">FPE_LOCUS3328</name>
</gene>
<keyword evidence="2 4" id="KW-0863">Zinc-finger</keyword>
<evidence type="ECO:0000259" key="5">
    <source>
        <dbReference type="PROSITE" id="PS50103"/>
    </source>
</evidence>
<dbReference type="PANTHER" id="PTHR33618:SF1">
    <property type="entry name" value="LARGE RIBOSOMAL SUBUNIT PROTEIN ML53"/>
    <property type="match status" value="1"/>
</dbReference>
<proteinExistence type="predicted"/>
<dbReference type="Pfam" id="PF18044">
    <property type="entry name" value="zf-CCCH_4"/>
    <property type="match status" value="1"/>
</dbReference>
<dbReference type="SUPFAM" id="SSF90229">
    <property type="entry name" value="CCCH zinc finger"/>
    <property type="match status" value="1"/>
</dbReference>
<feature type="domain" description="C3H1-type" evidence="5">
    <location>
        <begin position="1"/>
        <end position="26"/>
    </location>
</feature>
<evidence type="ECO:0000313" key="6">
    <source>
        <dbReference type="EMBL" id="CAI9755898.1"/>
    </source>
</evidence>
<keyword evidence="1 4" id="KW-0479">Metal-binding</keyword>
<accession>A0AAD1YSW3</accession>
<dbReference type="InterPro" id="IPR052473">
    <property type="entry name" value="mtLSU_mL53"/>
</dbReference>
<dbReference type="EMBL" id="OU503037">
    <property type="protein sequence ID" value="CAI9755898.1"/>
    <property type="molecule type" value="Genomic_DNA"/>
</dbReference>
<dbReference type="AlphaFoldDB" id="A0AAD1YSW3"/>
<dbReference type="InterPro" id="IPR000571">
    <property type="entry name" value="Znf_CCCH"/>
</dbReference>
<dbReference type="InterPro" id="IPR036855">
    <property type="entry name" value="Znf_CCCH_sf"/>
</dbReference>
<keyword evidence="7" id="KW-1185">Reference proteome</keyword>
<sequence>MKPCMFFNSPRGCRNGENCTFLHDISSQQRVTNNPEESPQGQVQVKRRTRVTITFVNGVEETFNAISIPAQTIRSLILTRETEQMFGEAGEQWPVVIHKEEYHLPFLEFKWKRRSSNCNSSNPAFWNQLDDHKSMPCNELIGKGLHADAI</sequence>
<dbReference type="InterPro" id="IPR041367">
    <property type="entry name" value="Znf-CCCH_4"/>
</dbReference>
<dbReference type="PANTHER" id="PTHR33618">
    <property type="entry name" value="39S RIBOSOMAL PROTEIN L53, MITOCHONDRIAL"/>
    <property type="match status" value="1"/>
</dbReference>
<dbReference type="Proteomes" id="UP000834106">
    <property type="component" value="Chromosome 2"/>
</dbReference>
<evidence type="ECO:0000313" key="7">
    <source>
        <dbReference type="Proteomes" id="UP000834106"/>
    </source>
</evidence>
<keyword evidence="3 4" id="KW-0862">Zinc</keyword>
<dbReference type="GO" id="GO:0008270">
    <property type="term" value="F:zinc ion binding"/>
    <property type="evidence" value="ECO:0007669"/>
    <property type="project" value="UniProtKB-KW"/>
</dbReference>
<feature type="zinc finger region" description="C3H1-type" evidence="4">
    <location>
        <begin position="1"/>
        <end position="26"/>
    </location>
</feature>
<organism evidence="6 7">
    <name type="scientific">Fraxinus pennsylvanica</name>
    <dbReference type="NCBI Taxonomy" id="56036"/>
    <lineage>
        <taxon>Eukaryota</taxon>
        <taxon>Viridiplantae</taxon>
        <taxon>Streptophyta</taxon>
        <taxon>Embryophyta</taxon>
        <taxon>Tracheophyta</taxon>
        <taxon>Spermatophyta</taxon>
        <taxon>Magnoliopsida</taxon>
        <taxon>eudicotyledons</taxon>
        <taxon>Gunneridae</taxon>
        <taxon>Pentapetalae</taxon>
        <taxon>asterids</taxon>
        <taxon>lamiids</taxon>
        <taxon>Lamiales</taxon>
        <taxon>Oleaceae</taxon>
        <taxon>Oleeae</taxon>
        <taxon>Fraxinus</taxon>
    </lineage>
</organism>
<dbReference type="PROSITE" id="PS50103">
    <property type="entry name" value="ZF_C3H1"/>
    <property type="match status" value="1"/>
</dbReference>